<evidence type="ECO:0000259" key="1">
    <source>
        <dbReference type="Pfam" id="PF00534"/>
    </source>
</evidence>
<dbReference type="AlphaFoldDB" id="X1CMR5"/>
<dbReference type="PANTHER" id="PTHR45947:SF3">
    <property type="entry name" value="SULFOQUINOVOSYL TRANSFERASE SQD2"/>
    <property type="match status" value="1"/>
</dbReference>
<dbReference type="InterPro" id="IPR050194">
    <property type="entry name" value="Glycosyltransferase_grp1"/>
</dbReference>
<evidence type="ECO:0000313" key="2">
    <source>
        <dbReference type="EMBL" id="GAG97443.1"/>
    </source>
</evidence>
<dbReference type="EMBL" id="BART01023845">
    <property type="protein sequence ID" value="GAG97443.1"/>
    <property type="molecule type" value="Genomic_DNA"/>
</dbReference>
<dbReference type="GO" id="GO:0016758">
    <property type="term" value="F:hexosyltransferase activity"/>
    <property type="evidence" value="ECO:0007669"/>
    <property type="project" value="TreeGrafter"/>
</dbReference>
<dbReference type="SUPFAM" id="SSF53756">
    <property type="entry name" value="UDP-Glycosyltransferase/glycogen phosphorylase"/>
    <property type="match status" value="1"/>
</dbReference>
<gene>
    <name evidence="2" type="ORF">S01H4_43255</name>
</gene>
<reference evidence="2" key="1">
    <citation type="journal article" date="2014" name="Front. Microbiol.">
        <title>High frequency of phylogenetically diverse reductive dehalogenase-homologous genes in deep subseafloor sedimentary metagenomes.</title>
        <authorList>
            <person name="Kawai M."/>
            <person name="Futagami T."/>
            <person name="Toyoda A."/>
            <person name="Takaki Y."/>
            <person name="Nishi S."/>
            <person name="Hori S."/>
            <person name="Arai W."/>
            <person name="Tsubouchi T."/>
            <person name="Morono Y."/>
            <person name="Uchiyama I."/>
            <person name="Ito T."/>
            <person name="Fujiyama A."/>
            <person name="Inagaki F."/>
            <person name="Takami H."/>
        </authorList>
    </citation>
    <scope>NUCLEOTIDE SEQUENCE</scope>
    <source>
        <strain evidence="2">Expedition CK06-06</strain>
    </source>
</reference>
<proteinExistence type="predicted"/>
<dbReference type="Gene3D" id="3.40.50.2000">
    <property type="entry name" value="Glycogen Phosphorylase B"/>
    <property type="match status" value="1"/>
</dbReference>
<dbReference type="PANTHER" id="PTHR45947">
    <property type="entry name" value="SULFOQUINOVOSYL TRANSFERASE SQD2"/>
    <property type="match status" value="1"/>
</dbReference>
<comment type="caution">
    <text evidence="2">The sequence shown here is derived from an EMBL/GenBank/DDBJ whole genome shotgun (WGS) entry which is preliminary data.</text>
</comment>
<dbReference type="Pfam" id="PF00534">
    <property type="entry name" value="Glycos_transf_1"/>
    <property type="match status" value="1"/>
</dbReference>
<dbReference type="InterPro" id="IPR001296">
    <property type="entry name" value="Glyco_trans_1"/>
</dbReference>
<sequence>KEQNRFAAKYDLLDKTTILYSGNMGHSHDVETILEAARKLRREAGIHFLFIGEGAKWSLVKRTIEEYQLKNITLLPFQPEEVLPLSMASGDVGIVTYENGTQGCMSPSKAYYYMAAGLPLLVISKYETDLTRLVKEKGCGIWIKNGNADNMAMAVKELSENLILLAEYKKAARKIAEQFYSRKNTELFVNALRMIG</sequence>
<organism evidence="2">
    <name type="scientific">marine sediment metagenome</name>
    <dbReference type="NCBI Taxonomy" id="412755"/>
    <lineage>
        <taxon>unclassified sequences</taxon>
        <taxon>metagenomes</taxon>
        <taxon>ecological metagenomes</taxon>
    </lineage>
</organism>
<feature type="domain" description="Glycosyl transferase family 1" evidence="1">
    <location>
        <begin position="13"/>
        <end position="174"/>
    </location>
</feature>
<feature type="non-terminal residue" evidence="2">
    <location>
        <position position="1"/>
    </location>
</feature>
<protein>
    <recommendedName>
        <fullName evidence="1">Glycosyl transferase family 1 domain-containing protein</fullName>
    </recommendedName>
</protein>
<name>X1CMR5_9ZZZZ</name>
<accession>X1CMR5</accession>